<evidence type="ECO:0000259" key="3">
    <source>
        <dbReference type="PROSITE" id="PS50878"/>
    </source>
</evidence>
<name>A0A1H2XJW8_9PROT</name>
<dbReference type="PANTHER" id="PTHR34047">
    <property type="entry name" value="NUCLEAR INTRON MATURASE 1, MITOCHONDRIAL-RELATED"/>
    <property type="match status" value="1"/>
</dbReference>
<comment type="similarity">
    <text evidence="1">Belongs to the bacterial reverse transcriptase family.</text>
</comment>
<evidence type="ECO:0000313" key="5">
    <source>
        <dbReference type="Proteomes" id="UP000183454"/>
    </source>
</evidence>
<evidence type="ECO:0000256" key="2">
    <source>
        <dbReference type="SAM" id="MobiDB-lite"/>
    </source>
</evidence>
<dbReference type="InterPro" id="IPR013597">
    <property type="entry name" value="Mat_intron_G2"/>
</dbReference>
<gene>
    <name evidence="4" type="ORF">SAMN05421882_103931</name>
</gene>
<reference evidence="4 5" key="1">
    <citation type="submission" date="2016-10" db="EMBL/GenBank/DDBJ databases">
        <authorList>
            <person name="de Groot N.N."/>
        </authorList>
    </citation>
    <scope>NUCLEOTIDE SEQUENCE [LARGE SCALE GENOMIC DNA]</scope>
    <source>
        <strain evidence="4 5">Nm110</strain>
    </source>
</reference>
<keyword evidence="4" id="KW-0695">RNA-directed DNA polymerase</keyword>
<dbReference type="PROSITE" id="PS50878">
    <property type="entry name" value="RT_POL"/>
    <property type="match status" value="1"/>
</dbReference>
<dbReference type="GO" id="GO:0003964">
    <property type="term" value="F:RNA-directed DNA polymerase activity"/>
    <property type="evidence" value="ECO:0007669"/>
    <property type="project" value="UniProtKB-KW"/>
</dbReference>
<keyword evidence="4" id="KW-0808">Transferase</keyword>
<feature type="compositionally biased region" description="Basic and acidic residues" evidence="2">
    <location>
        <begin position="1"/>
        <end position="21"/>
    </location>
</feature>
<dbReference type="InterPro" id="IPR030931">
    <property type="entry name" value="Group_II_RT_mat"/>
</dbReference>
<dbReference type="PANTHER" id="PTHR34047:SF8">
    <property type="entry name" value="PROTEIN YKFC"/>
    <property type="match status" value="1"/>
</dbReference>
<evidence type="ECO:0000256" key="1">
    <source>
        <dbReference type="ARBA" id="ARBA00034120"/>
    </source>
</evidence>
<dbReference type="Pfam" id="PF00078">
    <property type="entry name" value="RVT_1"/>
    <property type="match status" value="1"/>
</dbReference>
<dbReference type="RefSeq" id="WP_083340273.1">
    <property type="nucleotide sequence ID" value="NZ_FNNH01000039.1"/>
</dbReference>
<protein>
    <submittedName>
        <fullName evidence="4">Group II intron reverse transcriptase/maturase</fullName>
    </submittedName>
</protein>
<proteinExistence type="inferred from homology"/>
<accession>A0A1H2XJW8</accession>
<dbReference type="Proteomes" id="UP000183454">
    <property type="component" value="Unassembled WGS sequence"/>
</dbReference>
<dbReference type="SUPFAM" id="SSF56672">
    <property type="entry name" value="DNA/RNA polymerases"/>
    <property type="match status" value="1"/>
</dbReference>
<dbReference type="EMBL" id="FNNH01000039">
    <property type="protein sequence ID" value="SDW92998.1"/>
    <property type="molecule type" value="Genomic_DNA"/>
</dbReference>
<organism evidence="4 5">
    <name type="scientific">Nitrosomonas communis</name>
    <dbReference type="NCBI Taxonomy" id="44574"/>
    <lineage>
        <taxon>Bacteria</taxon>
        <taxon>Pseudomonadati</taxon>
        <taxon>Pseudomonadota</taxon>
        <taxon>Betaproteobacteria</taxon>
        <taxon>Nitrosomonadales</taxon>
        <taxon>Nitrosomonadaceae</taxon>
        <taxon>Nitrosomonas</taxon>
    </lineage>
</organism>
<dbReference type="InterPro" id="IPR051083">
    <property type="entry name" value="GrpII_Intron_Splice-Mob/Def"/>
</dbReference>
<dbReference type="NCBIfam" id="TIGR04416">
    <property type="entry name" value="group_II_RT_mat"/>
    <property type="match status" value="1"/>
</dbReference>
<dbReference type="Pfam" id="PF08388">
    <property type="entry name" value="GIIM"/>
    <property type="match status" value="1"/>
</dbReference>
<sequence>MPEERRRPVSKRDEESNKSEGIDVSLPTLMSKVQTLQTSLQTKAKAEPAFRFYSLWDKVYRDDVLRVAYRRCRANRGAPGYDGISFKQIEDQGVDEWLERLQQELRVGGYQPQPLLRVWIPKAQGGQRPLGIPTIRDRVVQMAVLLVLGPIFEVDLLPRQYGFRPGLDAKMAIRAIHFGITQRGKREVVDGDLSDYFNTIPHGELMRCVSRRVSDGTVLSVIRKWLKVAVIERDERGERRTTEAKDKQRGTPQGGIISPLLSNLYFRRFLLAWQKFGFGQRLRAEVVNYADDLVILCPNGCGEKAMAAMRHLMSRLGLMVNEKKTRLVKLPDEHFDFLGYTLGQFYGKDGRPYWGTRPSKKAIKRLKQGIHNVTSSRWNASSVDSRIAELNLIIRGWTNYFNQGPVSKIYRNIRDYTERRLRIWLMRKHGKRGTGYRQYPDEYLYDILGLYRLPLARNDLLNAKA</sequence>
<dbReference type="InterPro" id="IPR043502">
    <property type="entry name" value="DNA/RNA_pol_sf"/>
</dbReference>
<keyword evidence="4" id="KW-0548">Nucleotidyltransferase</keyword>
<dbReference type="InterPro" id="IPR000477">
    <property type="entry name" value="RT_dom"/>
</dbReference>
<feature type="domain" description="Reverse transcriptase" evidence="3">
    <location>
        <begin position="101"/>
        <end position="342"/>
    </location>
</feature>
<evidence type="ECO:0000313" key="4">
    <source>
        <dbReference type="EMBL" id="SDW92998.1"/>
    </source>
</evidence>
<feature type="region of interest" description="Disordered" evidence="2">
    <location>
        <begin position="1"/>
        <end position="22"/>
    </location>
</feature>
<dbReference type="CDD" id="cd01651">
    <property type="entry name" value="RT_G2_intron"/>
    <property type="match status" value="1"/>
</dbReference>
<dbReference type="AlphaFoldDB" id="A0A1H2XJW8"/>